<protein>
    <submittedName>
        <fullName evidence="5">TRAP-type mannitol/chloroaromatic compound transport system, substrate-binding protein</fullName>
    </submittedName>
</protein>
<dbReference type="EMBL" id="FNRJ01000001">
    <property type="protein sequence ID" value="SDZ99149.1"/>
    <property type="molecule type" value="Genomic_DNA"/>
</dbReference>
<dbReference type="Pfam" id="PF03480">
    <property type="entry name" value="DctP"/>
    <property type="match status" value="1"/>
</dbReference>
<feature type="binding site" evidence="2">
    <location>
        <position position="171"/>
    </location>
    <ligand>
        <name>substrate</name>
    </ligand>
</feature>
<feature type="signal peptide" evidence="4">
    <location>
        <begin position="1"/>
        <end position="23"/>
    </location>
</feature>
<feature type="chain" id="PRO_5017258400" evidence="4">
    <location>
        <begin position="24"/>
        <end position="346"/>
    </location>
</feature>
<accession>A0A1H3XIH5</accession>
<dbReference type="Proteomes" id="UP000242469">
    <property type="component" value="Unassembled WGS sequence"/>
</dbReference>
<feature type="binding site" evidence="3">
    <location>
        <position position="208"/>
    </location>
    <ligand>
        <name>substrate</name>
    </ligand>
</feature>
<dbReference type="AlphaFoldDB" id="A0A1H3XIH5"/>
<evidence type="ECO:0000256" key="4">
    <source>
        <dbReference type="SAM" id="SignalP"/>
    </source>
</evidence>
<dbReference type="CDD" id="cd13604">
    <property type="entry name" value="PBP2_TRAP_ketoacid_lactate_like"/>
    <property type="match status" value="1"/>
</dbReference>
<feature type="binding site" evidence="3">
    <location>
        <position position="234"/>
    </location>
    <ligand>
        <name>substrate</name>
    </ligand>
</feature>
<dbReference type="Gene3D" id="3.40.190.170">
    <property type="entry name" value="Bacterial extracellular solute-binding protein, family 7"/>
    <property type="match status" value="1"/>
</dbReference>
<gene>
    <name evidence="5" type="ORF">SAMN02745729_101162</name>
</gene>
<dbReference type="RefSeq" id="WP_091821571.1">
    <property type="nucleotide sequence ID" value="NZ_FNRJ01000001.1"/>
</dbReference>
<dbReference type="Gene3D" id="3.40.190.10">
    <property type="entry name" value="Periplasmic binding protein-like II"/>
    <property type="match status" value="1"/>
</dbReference>
<dbReference type="InterPro" id="IPR026289">
    <property type="entry name" value="SBP_TakP-like"/>
</dbReference>
<keyword evidence="3" id="KW-0479">Metal-binding</keyword>
<dbReference type="GO" id="GO:0046872">
    <property type="term" value="F:metal ion binding"/>
    <property type="evidence" value="ECO:0007669"/>
    <property type="project" value="UniProtKB-KW"/>
</dbReference>
<evidence type="ECO:0000256" key="2">
    <source>
        <dbReference type="PIRSR" id="PIRSR039026-1"/>
    </source>
</evidence>
<dbReference type="PANTHER" id="PTHR33376">
    <property type="match status" value="1"/>
</dbReference>
<proteinExistence type="predicted"/>
<feature type="binding site" evidence="3">
    <location>
        <position position="209"/>
    </location>
    <ligand>
        <name>Na(+)</name>
        <dbReference type="ChEBI" id="CHEBI:29101"/>
    </ligand>
</feature>
<dbReference type="GO" id="GO:0031317">
    <property type="term" value="C:tripartite ATP-independent periplasmic transporter complex"/>
    <property type="evidence" value="ECO:0007669"/>
    <property type="project" value="InterPro"/>
</dbReference>
<reference evidence="6" key="1">
    <citation type="submission" date="2016-10" db="EMBL/GenBank/DDBJ databases">
        <authorList>
            <person name="Varghese N."/>
            <person name="Submissions S."/>
        </authorList>
    </citation>
    <scope>NUCLEOTIDE SEQUENCE [LARGE SCALE GENOMIC DNA]</scope>
    <source>
        <strain evidence="6">DSM 11526</strain>
    </source>
</reference>
<evidence type="ECO:0000256" key="3">
    <source>
        <dbReference type="PIRSR" id="PIRSR039026-2"/>
    </source>
</evidence>
<dbReference type="STRING" id="1122198.SAMN02745729_101162"/>
<evidence type="ECO:0000313" key="6">
    <source>
        <dbReference type="Proteomes" id="UP000242469"/>
    </source>
</evidence>
<dbReference type="GO" id="GO:0055085">
    <property type="term" value="P:transmembrane transport"/>
    <property type="evidence" value="ECO:0007669"/>
    <property type="project" value="InterPro"/>
</dbReference>
<sequence length="346" mass="37976">MNNKTKSFALGVSVLAVSMSVVAEGPSRLDVASGYSIRNMFGASAQNVAEQIELLSGGELKLKVHEPGELVPPFEILNSVSSGAIPAGWSSIAYFAGTLPIANLYGALPFSPSAEAVFSWTAAGEGRELLQNSMDKYGVKVVPCSFLPQEPGGWFNKEINSIEDFKGLSMRISGLGAKVLNKYGATTQLIPGGEVYLALERGRVDAAEFSIPAVDQSMGLHEIASNYYFPGWQQGAGWLALLINQGVWDSYSETQQARIETACKANIQKEFDEVLPAQIKALQELRDKGVNVKRFPEPVLTELRRGWDEVREEEMRSNPEFKQAYESLMQHSALVDEWYELQQISN</sequence>
<keyword evidence="1 4" id="KW-0732">Signal</keyword>
<evidence type="ECO:0000256" key="1">
    <source>
        <dbReference type="ARBA" id="ARBA00022729"/>
    </source>
</evidence>
<dbReference type="InterPro" id="IPR038404">
    <property type="entry name" value="TRAP_DctP_sf"/>
</dbReference>
<keyword evidence="6" id="KW-1185">Reference proteome</keyword>
<dbReference type="OrthoDB" id="9769667at2"/>
<feature type="binding site" evidence="2">
    <location>
        <position position="150"/>
    </location>
    <ligand>
        <name>substrate</name>
    </ligand>
</feature>
<dbReference type="PANTHER" id="PTHR33376:SF5">
    <property type="entry name" value="EXTRACYTOPLASMIC SOLUTE RECEPTOR PROTEIN"/>
    <property type="match status" value="1"/>
</dbReference>
<dbReference type="PIRSF" id="PIRSF039026">
    <property type="entry name" value="SiaP"/>
    <property type="match status" value="1"/>
</dbReference>
<name>A0A1H3XIH5_9GAMM</name>
<organism evidence="5 6">
    <name type="scientific">Marinobacterium iners DSM 11526</name>
    <dbReference type="NCBI Taxonomy" id="1122198"/>
    <lineage>
        <taxon>Bacteria</taxon>
        <taxon>Pseudomonadati</taxon>
        <taxon>Pseudomonadota</taxon>
        <taxon>Gammaproteobacteria</taxon>
        <taxon>Oceanospirillales</taxon>
        <taxon>Oceanospirillaceae</taxon>
        <taxon>Marinobacterium</taxon>
    </lineage>
</organism>
<evidence type="ECO:0000313" key="5">
    <source>
        <dbReference type="EMBL" id="SDZ99149.1"/>
    </source>
</evidence>
<dbReference type="InterPro" id="IPR018389">
    <property type="entry name" value="DctP_fam"/>
</dbReference>